<dbReference type="PANTHER" id="PTHR36398">
    <property type="entry name" value="PLASMA MEMBRANE FUSION PROTEIN"/>
    <property type="match status" value="1"/>
</dbReference>
<evidence type="ECO:0000256" key="1">
    <source>
        <dbReference type="SAM" id="Phobius"/>
    </source>
</evidence>
<keyword evidence="1" id="KW-0812">Transmembrane</keyword>
<organism evidence="2 3">
    <name type="scientific">Acorus calamus</name>
    <name type="common">Sweet flag</name>
    <dbReference type="NCBI Taxonomy" id="4465"/>
    <lineage>
        <taxon>Eukaryota</taxon>
        <taxon>Viridiplantae</taxon>
        <taxon>Streptophyta</taxon>
        <taxon>Embryophyta</taxon>
        <taxon>Tracheophyta</taxon>
        <taxon>Spermatophyta</taxon>
        <taxon>Magnoliopsida</taxon>
        <taxon>Liliopsida</taxon>
        <taxon>Acoraceae</taxon>
        <taxon>Acorus</taxon>
    </lineage>
</organism>
<accession>A0AAV9CIY8</accession>
<name>A0AAV9CIY8_ACOCL</name>
<evidence type="ECO:0000313" key="3">
    <source>
        <dbReference type="Proteomes" id="UP001180020"/>
    </source>
</evidence>
<feature type="transmembrane region" description="Helical" evidence="1">
    <location>
        <begin position="34"/>
        <end position="56"/>
    </location>
</feature>
<reference evidence="2" key="2">
    <citation type="submission" date="2023-06" db="EMBL/GenBank/DDBJ databases">
        <authorList>
            <person name="Ma L."/>
            <person name="Liu K.-W."/>
            <person name="Li Z."/>
            <person name="Hsiao Y.-Y."/>
            <person name="Qi Y."/>
            <person name="Fu T."/>
            <person name="Tang G."/>
            <person name="Zhang D."/>
            <person name="Sun W.-H."/>
            <person name="Liu D.-K."/>
            <person name="Li Y."/>
            <person name="Chen G.-Z."/>
            <person name="Liu X.-D."/>
            <person name="Liao X.-Y."/>
            <person name="Jiang Y.-T."/>
            <person name="Yu X."/>
            <person name="Hao Y."/>
            <person name="Huang J."/>
            <person name="Zhao X.-W."/>
            <person name="Ke S."/>
            <person name="Chen Y.-Y."/>
            <person name="Wu W.-L."/>
            <person name="Hsu J.-L."/>
            <person name="Lin Y.-F."/>
            <person name="Huang M.-D."/>
            <person name="Li C.-Y."/>
            <person name="Huang L."/>
            <person name="Wang Z.-W."/>
            <person name="Zhao X."/>
            <person name="Zhong W.-Y."/>
            <person name="Peng D.-H."/>
            <person name="Ahmad S."/>
            <person name="Lan S."/>
            <person name="Zhang J.-S."/>
            <person name="Tsai W.-C."/>
            <person name="Van De Peer Y."/>
            <person name="Liu Z.-J."/>
        </authorList>
    </citation>
    <scope>NUCLEOTIDE SEQUENCE</scope>
    <source>
        <strain evidence="2">CP</strain>
        <tissue evidence="2">Leaves</tissue>
    </source>
</reference>
<evidence type="ECO:0000313" key="2">
    <source>
        <dbReference type="EMBL" id="KAK1288734.1"/>
    </source>
</evidence>
<comment type="caution">
    <text evidence="2">The sequence shown here is derived from an EMBL/GenBank/DDBJ whole genome shotgun (WGS) entry which is preliminary data.</text>
</comment>
<reference evidence="2" key="1">
    <citation type="journal article" date="2023" name="Nat. Commun.">
        <title>Diploid and tetraploid genomes of Acorus and the evolution of monocots.</title>
        <authorList>
            <person name="Ma L."/>
            <person name="Liu K.W."/>
            <person name="Li Z."/>
            <person name="Hsiao Y.Y."/>
            <person name="Qi Y."/>
            <person name="Fu T."/>
            <person name="Tang G.D."/>
            <person name="Zhang D."/>
            <person name="Sun W.H."/>
            <person name="Liu D.K."/>
            <person name="Li Y."/>
            <person name="Chen G.Z."/>
            <person name="Liu X.D."/>
            <person name="Liao X.Y."/>
            <person name="Jiang Y.T."/>
            <person name="Yu X."/>
            <person name="Hao Y."/>
            <person name="Huang J."/>
            <person name="Zhao X.W."/>
            <person name="Ke S."/>
            <person name="Chen Y.Y."/>
            <person name="Wu W.L."/>
            <person name="Hsu J.L."/>
            <person name="Lin Y.F."/>
            <person name="Huang M.D."/>
            <person name="Li C.Y."/>
            <person name="Huang L."/>
            <person name="Wang Z.W."/>
            <person name="Zhao X."/>
            <person name="Zhong W.Y."/>
            <person name="Peng D.H."/>
            <person name="Ahmad S."/>
            <person name="Lan S."/>
            <person name="Zhang J.S."/>
            <person name="Tsai W.C."/>
            <person name="Van de Peer Y."/>
            <person name="Liu Z.J."/>
        </authorList>
    </citation>
    <scope>NUCLEOTIDE SEQUENCE</scope>
    <source>
        <strain evidence="2">CP</strain>
    </source>
</reference>
<gene>
    <name evidence="2" type="ORF">QJS10_CPB19g00561</name>
</gene>
<keyword evidence="3" id="KW-1185">Reference proteome</keyword>
<proteinExistence type="predicted"/>
<dbReference type="PANTHER" id="PTHR36398:SF1">
    <property type="entry name" value="PLASMA MEMBRANE FUSION PROTEIN"/>
    <property type="match status" value="1"/>
</dbReference>
<keyword evidence="1" id="KW-0472">Membrane</keyword>
<keyword evidence="1" id="KW-1133">Transmembrane helix</keyword>
<dbReference type="GO" id="GO:0009507">
    <property type="term" value="C:chloroplast"/>
    <property type="evidence" value="ECO:0007669"/>
    <property type="project" value="TreeGrafter"/>
</dbReference>
<protein>
    <submittedName>
        <fullName evidence="2">Uncharacterized protein</fullName>
    </submittedName>
</protein>
<dbReference type="EMBL" id="JAUJYO010000019">
    <property type="protein sequence ID" value="KAK1288734.1"/>
    <property type="molecule type" value="Genomic_DNA"/>
</dbReference>
<dbReference type="AlphaFoldDB" id="A0AAV9CIY8"/>
<sequence length="179" mass="19203">MAEGAEEEGFEVRPGADRSVPAEPPLRLPLIESVLLLVLSFSFFCSVLDPIVLVFITASEGSGRSEESIREITSLLDSAVRDCVPQERNSFVAFQARTGVEVCTFSLILKNAASLLDDGDPLKLAAAASLDDLTSSFGSLNDALRKGSLQIDDNRKVAEMGSQVPYLPLTNSNRASRIA</sequence>
<dbReference type="Proteomes" id="UP001180020">
    <property type="component" value="Unassembled WGS sequence"/>
</dbReference>